<dbReference type="Proteomes" id="UP001608902">
    <property type="component" value="Unassembled WGS sequence"/>
</dbReference>
<dbReference type="PANTHER" id="PTHR12697">
    <property type="entry name" value="PBS LYASE HEAT-LIKE PROTEIN"/>
    <property type="match status" value="1"/>
</dbReference>
<evidence type="ECO:0000256" key="8">
    <source>
        <dbReference type="ARBA" id="ARBA00023256"/>
    </source>
</evidence>
<feature type="region of interest" description="Disordered" evidence="12">
    <location>
        <begin position="142"/>
        <end position="163"/>
    </location>
</feature>
<evidence type="ECO:0000256" key="3">
    <source>
        <dbReference type="ARBA" id="ARBA00022723"/>
    </source>
</evidence>
<feature type="binding site" evidence="10">
    <location>
        <position position="63"/>
    </location>
    <ligand>
        <name>Fe cation</name>
        <dbReference type="ChEBI" id="CHEBI:24875"/>
        <label>1</label>
    </ligand>
</feature>
<feature type="compositionally biased region" description="Basic and acidic residues" evidence="12">
    <location>
        <begin position="142"/>
        <end position="153"/>
    </location>
</feature>
<evidence type="ECO:0000256" key="11">
    <source>
        <dbReference type="PROSITE-ProRule" id="PRU00103"/>
    </source>
</evidence>
<comment type="similarity">
    <text evidence="10">Belongs to the deoxyhypusine hydroxylase family.</text>
</comment>
<sequence length="306" mass="34357">MKASSGDEVVVEHIDRIGSILNDREKPLKARFRALFSLRNIGCERSVIWIAKCFSDPSALLKHELAYCLGQTRNKAAIPILKKVLEDSSQEVIVRHEAAEGLGAIGDESAVPTLLKYKDDKNQAIAETCQLALQRIEWEKNHQTVESDEDRGPYDSVDPAPASTEKDVHVLGHTLIDLDESLWNRYRSMFALRNLNTDESIRLLAKGLQCKDSALFRHEVAYVLGQAQSSVCVDELRAALENENEDYMVRHECAEALGAIATNECEAILQKYINDSERVVRESCEVALDMAEYEKDESFQYATIPA</sequence>
<feature type="binding site" evidence="10">
    <location>
        <position position="96"/>
    </location>
    <ligand>
        <name>Fe cation</name>
        <dbReference type="ChEBI" id="CHEBI:24875"/>
        <label>1</label>
    </ligand>
</feature>
<evidence type="ECO:0000313" key="14">
    <source>
        <dbReference type="Proteomes" id="UP001608902"/>
    </source>
</evidence>
<organism evidence="13 14">
    <name type="scientific">Gnathostoma spinigerum</name>
    <dbReference type="NCBI Taxonomy" id="75299"/>
    <lineage>
        <taxon>Eukaryota</taxon>
        <taxon>Metazoa</taxon>
        <taxon>Ecdysozoa</taxon>
        <taxon>Nematoda</taxon>
        <taxon>Chromadorea</taxon>
        <taxon>Rhabditida</taxon>
        <taxon>Spirurina</taxon>
        <taxon>Gnathostomatomorpha</taxon>
        <taxon>Gnathostomatoidea</taxon>
        <taxon>Gnathostomatidae</taxon>
        <taxon>Gnathostoma</taxon>
    </lineage>
</organism>
<keyword evidence="6 10" id="KW-0408">Iron</keyword>
<dbReference type="PROSITE" id="PS50077">
    <property type="entry name" value="HEAT_REPEAT"/>
    <property type="match status" value="1"/>
</dbReference>
<comment type="function">
    <text evidence="10">Catalyzes the hydroxylation of the N(6)-(4-aminobutyl)-L-lysine intermediate to form hypusine, an essential post-translational modification only found in mature eIF-5A factor.</text>
</comment>
<feature type="binding site" evidence="10">
    <location>
        <position position="219"/>
    </location>
    <ligand>
        <name>Fe cation</name>
        <dbReference type="ChEBI" id="CHEBI:24875"/>
        <label>2</label>
    </ligand>
</feature>
<dbReference type="InterPro" id="IPR016024">
    <property type="entry name" value="ARM-type_fold"/>
</dbReference>
<keyword evidence="8 10" id="KW-0386">Hypusine biosynthesis</keyword>
<comment type="catalytic activity">
    <reaction evidence="1 10">
        <text>[eIF5A protein]-deoxyhypusine + AH2 + O2 = [eIF5A protein]-hypusine + A + H2O</text>
        <dbReference type="Rhea" id="RHEA:14101"/>
        <dbReference type="Rhea" id="RHEA-COMP:10144"/>
        <dbReference type="Rhea" id="RHEA-COMP:12592"/>
        <dbReference type="ChEBI" id="CHEBI:13193"/>
        <dbReference type="ChEBI" id="CHEBI:15377"/>
        <dbReference type="ChEBI" id="CHEBI:15379"/>
        <dbReference type="ChEBI" id="CHEBI:17499"/>
        <dbReference type="ChEBI" id="CHEBI:82657"/>
        <dbReference type="ChEBI" id="CHEBI:91175"/>
        <dbReference type="EC" id="1.14.99.29"/>
    </reaction>
</comment>
<dbReference type="InterPro" id="IPR011989">
    <property type="entry name" value="ARM-like"/>
</dbReference>
<dbReference type="SMART" id="SM00567">
    <property type="entry name" value="EZ_HEAT"/>
    <property type="match status" value="6"/>
</dbReference>
<comment type="pathway">
    <text evidence="2 10">Protein modification; eIF5A hypusination.</text>
</comment>
<keyword evidence="5 10" id="KW-0560">Oxidoreductase</keyword>
<evidence type="ECO:0000256" key="10">
    <source>
        <dbReference type="HAMAP-Rule" id="MF_03101"/>
    </source>
</evidence>
<evidence type="ECO:0000256" key="2">
    <source>
        <dbReference type="ARBA" id="ARBA00005041"/>
    </source>
</evidence>
<evidence type="ECO:0000256" key="5">
    <source>
        <dbReference type="ARBA" id="ARBA00023002"/>
    </source>
</evidence>
<dbReference type="InterPro" id="IPR021133">
    <property type="entry name" value="HEAT_type_2"/>
</dbReference>
<dbReference type="GO" id="GO:0046872">
    <property type="term" value="F:metal ion binding"/>
    <property type="evidence" value="ECO:0007669"/>
    <property type="project" value="UniProtKB-KW"/>
</dbReference>
<evidence type="ECO:0000256" key="4">
    <source>
        <dbReference type="ARBA" id="ARBA00022737"/>
    </source>
</evidence>
<keyword evidence="4" id="KW-0677">Repeat</keyword>
<comment type="caution">
    <text evidence="13">The sequence shown here is derived from an EMBL/GenBank/DDBJ whole genome shotgun (WGS) entry which is preliminary data.</text>
</comment>
<reference evidence="13 14" key="1">
    <citation type="submission" date="2024-08" db="EMBL/GenBank/DDBJ databases">
        <title>Gnathostoma spinigerum genome.</title>
        <authorList>
            <person name="Gonzalez-Bertolin B."/>
            <person name="Monzon S."/>
            <person name="Zaballos A."/>
            <person name="Jimenez P."/>
            <person name="Dekumyoy P."/>
            <person name="Varona S."/>
            <person name="Cuesta I."/>
            <person name="Sumanam S."/>
            <person name="Adisakwattana P."/>
            <person name="Gasser R.B."/>
            <person name="Hernandez-Gonzalez A."/>
            <person name="Young N.D."/>
            <person name="Perteguer M.J."/>
        </authorList>
    </citation>
    <scope>NUCLEOTIDE SEQUENCE [LARGE SCALE GENOMIC DNA]</scope>
    <source>
        <strain evidence="13">AL3</strain>
        <tissue evidence="13">Liver</tissue>
    </source>
</reference>
<keyword evidence="7 10" id="KW-0503">Monooxygenase</keyword>
<protein>
    <recommendedName>
        <fullName evidence="10">Deoxyhypusine hydroxylase</fullName>
        <shortName evidence="10">DOHH</shortName>
        <ecNumber evidence="10">1.14.99.29</ecNumber>
    </recommendedName>
    <alternativeName>
        <fullName evidence="10">Deoxyhypusine dioxygenase</fullName>
    </alternativeName>
    <alternativeName>
        <fullName evidence="10">Deoxyhypusine monooxygenase</fullName>
    </alternativeName>
</protein>
<feature type="binding site" evidence="10">
    <location>
        <position position="252"/>
    </location>
    <ligand>
        <name>Fe cation</name>
        <dbReference type="ChEBI" id="CHEBI:24875"/>
        <label>2</label>
    </ligand>
</feature>
<feature type="binding site" evidence="10">
    <location>
        <position position="218"/>
    </location>
    <ligand>
        <name>Fe cation</name>
        <dbReference type="ChEBI" id="CHEBI:24875"/>
        <label>2</label>
    </ligand>
</feature>
<dbReference type="PANTHER" id="PTHR12697:SF5">
    <property type="entry name" value="DEOXYHYPUSINE HYDROXYLASE"/>
    <property type="match status" value="1"/>
</dbReference>
<evidence type="ECO:0000313" key="13">
    <source>
        <dbReference type="EMBL" id="MFH4982825.1"/>
    </source>
</evidence>
<feature type="binding site" evidence="10">
    <location>
        <position position="251"/>
    </location>
    <ligand>
        <name>Fe cation</name>
        <dbReference type="ChEBI" id="CHEBI:24875"/>
        <label>2</label>
    </ligand>
</feature>
<dbReference type="EC" id="1.14.99.29" evidence="10"/>
<dbReference type="InterPro" id="IPR004155">
    <property type="entry name" value="PBS_lyase_HEAT"/>
</dbReference>
<comment type="function">
    <text evidence="9">Catalyzes the hydroxylation of the N(6)-(4-aminobutyl)-L-lysine intermediate produced by deoxyhypusine synthase/DHPS on a critical lysine of the eukaryotic translation initiation factor 5A/eIF-5A. This is the second step of the post-translational modification of that lysine into an unusual amino acid residue named hypusine. Hypusination is unique to mature eIF-5A factor and is essential for its function.</text>
</comment>
<feature type="binding site" evidence="10">
    <location>
        <position position="97"/>
    </location>
    <ligand>
        <name>Fe cation</name>
        <dbReference type="ChEBI" id="CHEBI:24875"/>
        <label>1</label>
    </ligand>
</feature>
<gene>
    <name evidence="13" type="ORF">AB6A40_009534</name>
</gene>
<dbReference type="Pfam" id="PF13646">
    <property type="entry name" value="HEAT_2"/>
    <property type="match status" value="2"/>
</dbReference>
<dbReference type="AlphaFoldDB" id="A0ABD6ETG8"/>
<feature type="repeat" description="HEAT" evidence="11">
    <location>
        <begin position="77"/>
        <end position="117"/>
    </location>
</feature>
<feature type="binding site" evidence="10">
    <location>
        <position position="64"/>
    </location>
    <ligand>
        <name>Fe cation</name>
        <dbReference type="ChEBI" id="CHEBI:24875"/>
        <label>1</label>
    </ligand>
</feature>
<evidence type="ECO:0000256" key="7">
    <source>
        <dbReference type="ARBA" id="ARBA00023033"/>
    </source>
</evidence>
<evidence type="ECO:0000256" key="12">
    <source>
        <dbReference type="SAM" id="MobiDB-lite"/>
    </source>
</evidence>
<proteinExistence type="inferred from homology"/>
<evidence type="ECO:0000256" key="9">
    <source>
        <dbReference type="ARBA" id="ARBA00045876"/>
    </source>
</evidence>
<dbReference type="Gene3D" id="1.25.10.10">
    <property type="entry name" value="Leucine-rich Repeat Variant"/>
    <property type="match status" value="2"/>
</dbReference>
<dbReference type="GO" id="GO:0019135">
    <property type="term" value="F:deoxyhypusine monooxygenase activity"/>
    <property type="evidence" value="ECO:0007669"/>
    <property type="project" value="UniProtKB-UniRule"/>
</dbReference>
<name>A0ABD6ETG8_9BILA</name>
<dbReference type="InterPro" id="IPR027517">
    <property type="entry name" value="Deoxyhypusine_hydroxylase"/>
</dbReference>
<comment type="cofactor">
    <cofactor evidence="10">
        <name>Fe(2+)</name>
        <dbReference type="ChEBI" id="CHEBI:29033"/>
    </cofactor>
    <text evidence="10">Binds 2 Fe(2+) ions per subunit.</text>
</comment>
<keyword evidence="3 10" id="KW-0479">Metal-binding</keyword>
<dbReference type="FunFam" id="1.25.10.10:FF:000099">
    <property type="entry name" value="Deoxyhypusine hydroxylase"/>
    <property type="match status" value="1"/>
</dbReference>
<accession>A0ABD6ETG8</accession>
<dbReference type="SUPFAM" id="SSF48371">
    <property type="entry name" value="ARM repeat"/>
    <property type="match status" value="1"/>
</dbReference>
<evidence type="ECO:0000256" key="6">
    <source>
        <dbReference type="ARBA" id="ARBA00023004"/>
    </source>
</evidence>
<dbReference type="Pfam" id="PF03130">
    <property type="entry name" value="HEAT_PBS"/>
    <property type="match status" value="1"/>
</dbReference>
<dbReference type="HAMAP" id="MF_03101">
    <property type="entry name" value="Deoxyhypusine_hydroxylase"/>
    <property type="match status" value="1"/>
</dbReference>
<dbReference type="EMBL" id="JBGFUD010010206">
    <property type="protein sequence ID" value="MFH4982825.1"/>
    <property type="molecule type" value="Genomic_DNA"/>
</dbReference>
<keyword evidence="14" id="KW-1185">Reference proteome</keyword>
<evidence type="ECO:0000256" key="1">
    <source>
        <dbReference type="ARBA" id="ARBA00000068"/>
    </source>
</evidence>